<gene>
    <name evidence="1" type="ORF">Q3C12_25805</name>
</gene>
<dbReference type="InterPro" id="IPR010064">
    <property type="entry name" value="HK97-gp10_tail"/>
</dbReference>
<accession>A0ABT8VHG6</accession>
<evidence type="ECO:0000313" key="2">
    <source>
        <dbReference type="Proteomes" id="UP001168883"/>
    </source>
</evidence>
<comment type="caution">
    <text evidence="1">The sequence shown here is derived from an EMBL/GenBank/DDBJ whole genome shotgun (WGS) entry which is preliminary data.</text>
</comment>
<reference evidence="1" key="1">
    <citation type="submission" date="2023-07" db="EMBL/GenBank/DDBJ databases">
        <authorList>
            <person name="Aktuganov G."/>
            <person name="Boyko T."/>
            <person name="Delegan Y."/>
            <person name="Galimzianova N."/>
            <person name="Gilvanova E."/>
            <person name="Korobov V."/>
            <person name="Kuzmina L."/>
            <person name="Melentiev A."/>
            <person name="Milman P."/>
            <person name="Ryabova A."/>
            <person name="Stupak E."/>
            <person name="Yasakov T."/>
            <person name="Zharikova N."/>
            <person name="Zhurenko E."/>
        </authorList>
    </citation>
    <scope>NUCLEOTIDE SEQUENCE</scope>
    <source>
        <strain evidence="1">IB-739</strain>
    </source>
</reference>
<name>A0ABT8VHG6_9BACL</name>
<evidence type="ECO:0000313" key="1">
    <source>
        <dbReference type="EMBL" id="MDO3680429.1"/>
    </source>
</evidence>
<dbReference type="NCBIfam" id="TIGR01725">
    <property type="entry name" value="phge_HK97_gp10"/>
    <property type="match status" value="1"/>
</dbReference>
<dbReference type="Proteomes" id="UP001168883">
    <property type="component" value="Unassembled WGS sequence"/>
</dbReference>
<protein>
    <submittedName>
        <fullName evidence="1">HK97 gp10 family phage protein</fullName>
    </submittedName>
</protein>
<organism evidence="1 2">
    <name type="scientific">Paenibacillus ehimensis</name>
    <dbReference type="NCBI Taxonomy" id="79264"/>
    <lineage>
        <taxon>Bacteria</taxon>
        <taxon>Bacillati</taxon>
        <taxon>Bacillota</taxon>
        <taxon>Bacilli</taxon>
        <taxon>Bacillales</taxon>
        <taxon>Paenibacillaceae</taxon>
        <taxon>Paenibacillus</taxon>
    </lineage>
</organism>
<sequence>MAKGKIELQGVDKMLEAVRRRLGDAADRLENKALRESGEPIAEAMRSRVDVSERRNRHLRNDIRVSRVRRKDGMKFVLVGAGKKTAWRGHFLEWGTSKMHARPWAEPAFHEKKAEALQTLAAEFRKGLKGG</sequence>
<dbReference type="Pfam" id="PF04883">
    <property type="entry name" value="HK97-gp10_like"/>
    <property type="match status" value="1"/>
</dbReference>
<proteinExistence type="predicted"/>
<dbReference type="RefSeq" id="WP_302880738.1">
    <property type="nucleotide sequence ID" value="NZ_JAUMKJ010000040.1"/>
</dbReference>
<keyword evidence="2" id="KW-1185">Reference proteome</keyword>
<dbReference type="EMBL" id="JAUMKJ010000040">
    <property type="protein sequence ID" value="MDO3680429.1"/>
    <property type="molecule type" value="Genomic_DNA"/>
</dbReference>